<reference evidence="5 6" key="1">
    <citation type="submission" date="2013-08" db="EMBL/GenBank/DDBJ databases">
        <authorList>
            <person name="Durkin A.S."/>
            <person name="Haft D.R."/>
            <person name="McCorrison J."/>
            <person name="Torralba M."/>
            <person name="Gillis M."/>
            <person name="Haft D.H."/>
            <person name="Methe B."/>
            <person name="Sutton G."/>
            <person name="Nelson K.E."/>
        </authorList>
    </citation>
    <scope>NUCLEOTIDE SEQUENCE [LARGE SCALE GENOMIC DNA]</scope>
    <source>
        <strain evidence="5 6">F0068</strain>
    </source>
</reference>
<dbReference type="Pfam" id="PF03938">
    <property type="entry name" value="OmpH"/>
    <property type="match status" value="1"/>
</dbReference>
<organism evidence="5 6">
    <name type="scientific">Hoylesella pleuritidis F0068</name>
    <dbReference type="NCBI Taxonomy" id="1081904"/>
    <lineage>
        <taxon>Bacteria</taxon>
        <taxon>Pseudomonadati</taxon>
        <taxon>Bacteroidota</taxon>
        <taxon>Bacteroidia</taxon>
        <taxon>Bacteroidales</taxon>
        <taxon>Prevotellaceae</taxon>
        <taxon>Hoylesella</taxon>
    </lineage>
</organism>
<evidence type="ECO:0000256" key="1">
    <source>
        <dbReference type="ARBA" id="ARBA00009091"/>
    </source>
</evidence>
<keyword evidence="6" id="KW-1185">Reference proteome</keyword>
<evidence type="ECO:0000313" key="5">
    <source>
        <dbReference type="EMBL" id="ERK01053.1"/>
    </source>
</evidence>
<dbReference type="InterPro" id="IPR024930">
    <property type="entry name" value="Skp_dom_sf"/>
</dbReference>
<comment type="caution">
    <text evidence="5">The sequence shown here is derived from an EMBL/GenBank/DDBJ whole genome shotgun (WGS) entry which is preliminary data.</text>
</comment>
<comment type="similarity">
    <text evidence="1">Belongs to the Skp family.</text>
</comment>
<feature type="coiled-coil region" evidence="3">
    <location>
        <begin position="41"/>
        <end position="68"/>
    </location>
</feature>
<keyword evidence="3" id="KW-0175">Coiled coil</keyword>
<sequence length="170" mass="19300">MKKFLLFLLLVTLSLAAGAQSQQLRFGYFSYREAFETMPGYAVMQRNLNDLKNKYDAETKRAEDEFNKKYEEFLDGQRDFAPSIRNKRQAELMDLMNRNVAFKAEAERLMGKAKAEAEAPLKAKLTAVVQKIGRDKGYAFILNTDNDATPYINPASGEDISAVVREAVVR</sequence>
<evidence type="ECO:0000256" key="3">
    <source>
        <dbReference type="SAM" id="Coils"/>
    </source>
</evidence>
<evidence type="ECO:0000313" key="6">
    <source>
        <dbReference type="Proteomes" id="UP000016600"/>
    </source>
</evidence>
<dbReference type="PATRIC" id="fig|1081904.3.peg.1463"/>
<dbReference type="Proteomes" id="UP000016600">
    <property type="component" value="Unassembled WGS sequence"/>
</dbReference>
<dbReference type="PANTHER" id="PTHR35089">
    <property type="entry name" value="CHAPERONE PROTEIN SKP"/>
    <property type="match status" value="1"/>
</dbReference>
<dbReference type="SMART" id="SM00935">
    <property type="entry name" value="OmpH"/>
    <property type="match status" value="1"/>
</dbReference>
<feature type="chain" id="PRO_5004631711" evidence="4">
    <location>
        <begin position="20"/>
        <end position="170"/>
    </location>
</feature>
<proteinExistence type="inferred from homology"/>
<evidence type="ECO:0000256" key="2">
    <source>
        <dbReference type="ARBA" id="ARBA00022729"/>
    </source>
</evidence>
<gene>
    <name evidence="5" type="ORF">HMPREF1218_1008</name>
</gene>
<name>U2L9A5_9BACT</name>
<feature type="signal peptide" evidence="4">
    <location>
        <begin position="1"/>
        <end position="19"/>
    </location>
</feature>
<evidence type="ECO:0000256" key="4">
    <source>
        <dbReference type="SAM" id="SignalP"/>
    </source>
</evidence>
<keyword evidence="2 4" id="KW-0732">Signal</keyword>
<dbReference type="EMBL" id="AWET01000032">
    <property type="protein sequence ID" value="ERK01053.1"/>
    <property type="molecule type" value="Genomic_DNA"/>
</dbReference>
<dbReference type="GO" id="GO:0051082">
    <property type="term" value="F:unfolded protein binding"/>
    <property type="evidence" value="ECO:0007669"/>
    <property type="project" value="InterPro"/>
</dbReference>
<dbReference type="GO" id="GO:0050821">
    <property type="term" value="P:protein stabilization"/>
    <property type="evidence" value="ECO:0007669"/>
    <property type="project" value="TreeGrafter"/>
</dbReference>
<dbReference type="SUPFAM" id="SSF111384">
    <property type="entry name" value="OmpH-like"/>
    <property type="match status" value="1"/>
</dbReference>
<dbReference type="InterPro" id="IPR005632">
    <property type="entry name" value="Chaperone_Skp"/>
</dbReference>
<dbReference type="RefSeq" id="WP_021584055.1">
    <property type="nucleotide sequence ID" value="NZ_AWET01000032.1"/>
</dbReference>
<accession>U2L9A5</accession>
<dbReference type="AlphaFoldDB" id="U2L9A5"/>
<protein>
    <submittedName>
        <fullName evidence="5">Outer membrane protein, OmpH-like protein</fullName>
    </submittedName>
</protein>
<dbReference type="Gene3D" id="3.30.910.20">
    <property type="entry name" value="Skp domain"/>
    <property type="match status" value="1"/>
</dbReference>
<dbReference type="GO" id="GO:0005829">
    <property type="term" value="C:cytosol"/>
    <property type="evidence" value="ECO:0007669"/>
    <property type="project" value="TreeGrafter"/>
</dbReference>
<dbReference type="PANTHER" id="PTHR35089:SF1">
    <property type="entry name" value="CHAPERONE PROTEIN SKP"/>
    <property type="match status" value="1"/>
</dbReference>